<keyword evidence="5" id="KW-0378">Hydrolase</keyword>
<dbReference type="InterPro" id="IPR024079">
    <property type="entry name" value="MetalloPept_cat_dom_sf"/>
</dbReference>
<protein>
    <recommendedName>
        <fullName evidence="9">Lysine-specific metallo-endopeptidase domain-containing protein</fullName>
    </recommendedName>
</protein>
<evidence type="ECO:0000256" key="4">
    <source>
        <dbReference type="ARBA" id="ARBA00022723"/>
    </source>
</evidence>
<proteinExistence type="inferred from homology"/>
<comment type="cofactor">
    <cofactor evidence="1">
        <name>Zn(2+)</name>
        <dbReference type="ChEBI" id="CHEBI:29105"/>
    </cofactor>
</comment>
<feature type="signal peptide" evidence="8">
    <location>
        <begin position="1"/>
        <end position="25"/>
    </location>
</feature>
<dbReference type="Proteomes" id="UP001385951">
    <property type="component" value="Unassembled WGS sequence"/>
</dbReference>
<evidence type="ECO:0000256" key="2">
    <source>
        <dbReference type="ARBA" id="ARBA00010279"/>
    </source>
</evidence>
<evidence type="ECO:0000256" key="5">
    <source>
        <dbReference type="ARBA" id="ARBA00022801"/>
    </source>
</evidence>
<evidence type="ECO:0000256" key="7">
    <source>
        <dbReference type="ARBA" id="ARBA00023049"/>
    </source>
</evidence>
<keyword evidence="7" id="KW-0482">Metalloprotease</keyword>
<dbReference type="PANTHER" id="PTHR37016">
    <property type="match status" value="1"/>
</dbReference>
<dbReference type="GO" id="GO:0004222">
    <property type="term" value="F:metalloendopeptidase activity"/>
    <property type="evidence" value="ECO:0007669"/>
    <property type="project" value="InterPro"/>
</dbReference>
<organism evidence="10 11">
    <name type="scientific">Cerrena zonata</name>
    <dbReference type="NCBI Taxonomy" id="2478898"/>
    <lineage>
        <taxon>Eukaryota</taxon>
        <taxon>Fungi</taxon>
        <taxon>Dikarya</taxon>
        <taxon>Basidiomycota</taxon>
        <taxon>Agaricomycotina</taxon>
        <taxon>Agaricomycetes</taxon>
        <taxon>Polyporales</taxon>
        <taxon>Cerrenaceae</taxon>
        <taxon>Cerrena</taxon>
    </lineage>
</organism>
<keyword evidence="4" id="KW-0479">Metal-binding</keyword>
<keyword evidence="6" id="KW-0862">Zinc</keyword>
<sequence>MFSSSVRSALVALVASAIAVSATSGLTLKVTGPEAVDGVSNLKVAATVTNTGDETLKLLNHPLGPLSKMPTQTFAIAHEDTGATPKFSGVKVKYSPQYAVQLGKETSFTVLAPGQSVTVEHDLSAAYNFTSSGEGKYSVEANNLFHIVDSSNNLQDIYADAEAYTADVAGQLAVARRSNNSQFGKRATFTGCSSSRQTSLNAAATAAHTYAANALSYLQAHTSASTRYTTWFGAYTSARHTTVQSHFSNIAGNDFTSFHFDCTCTEADTYAFVDPSDFGTINLCGAFWDAPATGTDSKAGTLIHESSHFDANGGTDDVVYGQTAAKSLATSNPANAIRNADSHEYFAENNPALS</sequence>
<feature type="chain" id="PRO_5043687617" description="Lysine-specific metallo-endopeptidase domain-containing protein" evidence="8">
    <location>
        <begin position="26"/>
        <end position="354"/>
    </location>
</feature>
<reference evidence="10 11" key="1">
    <citation type="submission" date="2022-09" db="EMBL/GenBank/DDBJ databases">
        <authorList>
            <person name="Palmer J.M."/>
        </authorList>
    </citation>
    <scope>NUCLEOTIDE SEQUENCE [LARGE SCALE GENOMIC DNA]</scope>
    <source>
        <strain evidence="10 11">DSM 7382</strain>
    </source>
</reference>
<keyword evidence="8" id="KW-0732">Signal</keyword>
<accession>A0AAW0GEF7</accession>
<dbReference type="SUPFAM" id="SSF55486">
    <property type="entry name" value="Metalloproteases ('zincins'), catalytic domain"/>
    <property type="match status" value="1"/>
</dbReference>
<dbReference type="GO" id="GO:0006508">
    <property type="term" value="P:proteolysis"/>
    <property type="evidence" value="ECO:0007669"/>
    <property type="project" value="UniProtKB-KW"/>
</dbReference>
<dbReference type="SMART" id="SM01351">
    <property type="entry name" value="Aspzincin_M35"/>
    <property type="match status" value="1"/>
</dbReference>
<evidence type="ECO:0000313" key="11">
    <source>
        <dbReference type="Proteomes" id="UP001385951"/>
    </source>
</evidence>
<comment type="similarity">
    <text evidence="2">Belongs to the peptidase M35 family.</text>
</comment>
<name>A0AAW0GEF7_9APHY</name>
<dbReference type="Pfam" id="PF14521">
    <property type="entry name" value="Aspzincin_M35"/>
    <property type="match status" value="1"/>
</dbReference>
<dbReference type="InterPro" id="IPR034115">
    <property type="entry name" value="M35_peptidyl-Lys"/>
</dbReference>
<evidence type="ECO:0000256" key="8">
    <source>
        <dbReference type="SAM" id="SignalP"/>
    </source>
</evidence>
<gene>
    <name evidence="10" type="ORF">QCA50_008704</name>
</gene>
<dbReference type="CDD" id="cd11306">
    <property type="entry name" value="M35_peptidyl-Lys"/>
    <property type="match status" value="1"/>
</dbReference>
<evidence type="ECO:0000256" key="3">
    <source>
        <dbReference type="ARBA" id="ARBA00022670"/>
    </source>
</evidence>
<feature type="domain" description="Lysine-specific metallo-endopeptidase" evidence="9">
    <location>
        <begin position="216"/>
        <end position="348"/>
    </location>
</feature>
<evidence type="ECO:0000256" key="1">
    <source>
        <dbReference type="ARBA" id="ARBA00001947"/>
    </source>
</evidence>
<keyword evidence="3" id="KW-0645">Protease</keyword>
<dbReference type="InterPro" id="IPR029463">
    <property type="entry name" value="Lys_MEP"/>
</dbReference>
<dbReference type="EMBL" id="JASBNA010000011">
    <property type="protein sequence ID" value="KAK7688332.1"/>
    <property type="molecule type" value="Genomic_DNA"/>
</dbReference>
<dbReference type="Gene3D" id="3.40.390.10">
    <property type="entry name" value="Collagenase (Catalytic Domain)"/>
    <property type="match status" value="1"/>
</dbReference>
<evidence type="ECO:0000259" key="9">
    <source>
        <dbReference type="SMART" id="SM01351"/>
    </source>
</evidence>
<keyword evidence="11" id="KW-1185">Reference proteome</keyword>
<evidence type="ECO:0000256" key="6">
    <source>
        <dbReference type="ARBA" id="ARBA00022833"/>
    </source>
</evidence>
<evidence type="ECO:0000313" key="10">
    <source>
        <dbReference type="EMBL" id="KAK7688332.1"/>
    </source>
</evidence>
<dbReference type="AlphaFoldDB" id="A0AAW0GEF7"/>
<comment type="caution">
    <text evidence="10">The sequence shown here is derived from an EMBL/GenBank/DDBJ whole genome shotgun (WGS) entry which is preliminary data.</text>
</comment>
<dbReference type="InterPro" id="IPR050414">
    <property type="entry name" value="Fungal_M35_metalloproteases"/>
</dbReference>
<dbReference type="GO" id="GO:0046872">
    <property type="term" value="F:metal ion binding"/>
    <property type="evidence" value="ECO:0007669"/>
    <property type="project" value="UniProtKB-KW"/>
</dbReference>
<dbReference type="PANTHER" id="PTHR37016:SF3">
    <property type="entry name" value="NEUTRAL PROTEASE 2-RELATED"/>
    <property type="match status" value="1"/>
</dbReference>